<evidence type="ECO:0000256" key="1">
    <source>
        <dbReference type="ARBA" id="ARBA00004123"/>
    </source>
</evidence>
<protein>
    <submittedName>
        <fullName evidence="5">BGB-like protein</fullName>
    </submittedName>
</protein>
<feature type="region of interest" description="Disordered" evidence="4">
    <location>
        <begin position="186"/>
        <end position="205"/>
    </location>
</feature>
<dbReference type="Gene3D" id="2.40.250.10">
    <property type="entry name" value="Core binding factor, beta subunit"/>
    <property type="match status" value="1"/>
</dbReference>
<keyword evidence="2" id="KW-0539">Nucleus</keyword>
<dbReference type="SUPFAM" id="SSF50723">
    <property type="entry name" value="Core binding factor beta, CBF"/>
    <property type="match status" value="1"/>
</dbReference>
<accession>A0ABY7ERZ2</accession>
<keyword evidence="6" id="KW-1185">Reference proteome</keyword>
<name>A0ABY7ERZ2_MYAAR</name>
<evidence type="ECO:0000313" key="6">
    <source>
        <dbReference type="Proteomes" id="UP001164746"/>
    </source>
</evidence>
<dbReference type="EMBL" id="CP111019">
    <property type="protein sequence ID" value="WAR12755.1"/>
    <property type="molecule type" value="Genomic_DNA"/>
</dbReference>
<gene>
    <name evidence="5" type="ORF">MAR_026935</name>
</gene>
<sequence length="205" mass="24146">MKSFSLSMLPFETDTVLGVVTKTFYKVMPRVVPDQRSRFDNDELFRKLSREGEIKYTGFKDRPIEERQLRFQTECREGHADLAFVATGINLQLQFKSNSWSENPDDRLVAPDFVDFDREPGKVHLKSQFILNGVCVIWRGWVDLNRLEGNGAIEYDAERAMVEANSLQQQIDNYNRQLRDFDDRQRRYQEEQERRAEAEAEEHST</sequence>
<dbReference type="PANTHER" id="PTHR10276">
    <property type="entry name" value="CORE-BINDING FACTOR, BETA SUBUNIT"/>
    <property type="match status" value="1"/>
</dbReference>
<proteinExistence type="inferred from homology"/>
<reference evidence="5" key="1">
    <citation type="submission" date="2022-11" db="EMBL/GenBank/DDBJ databases">
        <title>Centuries of genome instability and evolution in soft-shell clam transmissible cancer (bioRxiv).</title>
        <authorList>
            <person name="Hart S.F.M."/>
            <person name="Yonemitsu M.A."/>
            <person name="Giersch R.M."/>
            <person name="Beal B.F."/>
            <person name="Arriagada G."/>
            <person name="Davis B.W."/>
            <person name="Ostrander E.A."/>
            <person name="Goff S.P."/>
            <person name="Metzger M.J."/>
        </authorList>
    </citation>
    <scope>NUCLEOTIDE SEQUENCE</scope>
    <source>
        <strain evidence="5">MELC-2E11</strain>
        <tissue evidence="5">Siphon/mantle</tissue>
    </source>
</reference>
<dbReference type="Proteomes" id="UP001164746">
    <property type="component" value="Chromosome 8"/>
</dbReference>
<organism evidence="5 6">
    <name type="scientific">Mya arenaria</name>
    <name type="common">Soft-shell clam</name>
    <dbReference type="NCBI Taxonomy" id="6604"/>
    <lineage>
        <taxon>Eukaryota</taxon>
        <taxon>Metazoa</taxon>
        <taxon>Spiralia</taxon>
        <taxon>Lophotrochozoa</taxon>
        <taxon>Mollusca</taxon>
        <taxon>Bivalvia</taxon>
        <taxon>Autobranchia</taxon>
        <taxon>Heteroconchia</taxon>
        <taxon>Euheterodonta</taxon>
        <taxon>Imparidentia</taxon>
        <taxon>Neoheterodontei</taxon>
        <taxon>Myida</taxon>
        <taxon>Myoidea</taxon>
        <taxon>Myidae</taxon>
        <taxon>Mya</taxon>
    </lineage>
</organism>
<dbReference type="Pfam" id="PF02312">
    <property type="entry name" value="CBF_beta"/>
    <property type="match status" value="1"/>
</dbReference>
<evidence type="ECO:0000256" key="4">
    <source>
        <dbReference type="SAM" id="MobiDB-lite"/>
    </source>
</evidence>
<evidence type="ECO:0000256" key="3">
    <source>
        <dbReference type="ARBA" id="ARBA00025734"/>
    </source>
</evidence>
<comment type="similarity">
    <text evidence="3">Belongs to the CBF-beta family.</text>
</comment>
<dbReference type="InterPro" id="IPR003417">
    <property type="entry name" value="CBF_beta"/>
</dbReference>
<evidence type="ECO:0000256" key="2">
    <source>
        <dbReference type="ARBA" id="ARBA00023242"/>
    </source>
</evidence>
<dbReference type="InterPro" id="IPR036552">
    <property type="entry name" value="CBF_bsu_sf"/>
</dbReference>
<evidence type="ECO:0000313" key="5">
    <source>
        <dbReference type="EMBL" id="WAR12755.1"/>
    </source>
</evidence>
<comment type="subcellular location">
    <subcellularLocation>
        <location evidence="1">Nucleus</location>
    </subcellularLocation>
</comment>
<dbReference type="PANTHER" id="PTHR10276:SF3">
    <property type="entry name" value="CORE-BINDING FACTOR SUBUNIT BETA"/>
    <property type="match status" value="1"/>
</dbReference>